<dbReference type="InterPro" id="IPR023459">
    <property type="entry name" value="Tscrpt_elong_fac_GreA/B_fam"/>
</dbReference>
<dbReference type="GO" id="GO:0006354">
    <property type="term" value="P:DNA-templated transcription elongation"/>
    <property type="evidence" value="ECO:0007669"/>
    <property type="project" value="TreeGrafter"/>
</dbReference>
<sequence>MSSMADRMPMSRKGYEKLRAELHHLEEVEMPAITEKVANARAEGDLKENAEYHGSRETQGMIQAKINLLKSKLGKAFIVDPSSVDTSKVGFFATVTVRDVDMDEEEVYSLVGAGEEDFMNNKILVDSPMAQQLIGKKVGDVVEIAAPKGTYELEVLKIEYNFDEE</sequence>
<dbReference type="InterPro" id="IPR001437">
    <property type="entry name" value="Tscrpt_elong_fac_GreA/B_C"/>
</dbReference>
<dbReference type="InterPro" id="IPR006359">
    <property type="entry name" value="Tscrpt_elong_fac_GreA"/>
</dbReference>
<dbReference type="SUPFAM" id="SSF46557">
    <property type="entry name" value="GreA transcript cleavage protein, N-terminal domain"/>
    <property type="match status" value="1"/>
</dbReference>
<keyword evidence="5 8" id="KW-0804">Transcription</keyword>
<evidence type="ECO:0000256" key="4">
    <source>
        <dbReference type="ARBA" id="ARBA00023125"/>
    </source>
</evidence>
<dbReference type="Gene3D" id="3.10.50.30">
    <property type="entry name" value="Transcription elongation factor, GreA/GreB, C-terminal domain"/>
    <property type="match status" value="1"/>
</dbReference>
<dbReference type="EMBL" id="CP036289">
    <property type="protein sequence ID" value="QDU76210.1"/>
    <property type="molecule type" value="Genomic_DNA"/>
</dbReference>
<protein>
    <recommendedName>
        <fullName evidence="2 8">Transcription elongation factor GreA</fullName>
    </recommendedName>
    <alternativeName>
        <fullName evidence="7 8">Transcript cleavage factor GreA</fullName>
    </alternativeName>
</protein>
<dbReference type="PROSITE" id="PS00829">
    <property type="entry name" value="GREAB_1"/>
    <property type="match status" value="1"/>
</dbReference>
<dbReference type="FunFam" id="3.10.50.30:FF:000001">
    <property type="entry name" value="Transcription elongation factor GreA"/>
    <property type="match status" value="1"/>
</dbReference>
<evidence type="ECO:0000256" key="1">
    <source>
        <dbReference type="ARBA" id="ARBA00008213"/>
    </source>
</evidence>
<keyword evidence="4 8" id="KW-0238">DNA-binding</keyword>
<dbReference type="Pfam" id="PF03449">
    <property type="entry name" value="GreA_GreB_N"/>
    <property type="match status" value="1"/>
</dbReference>
<evidence type="ECO:0000256" key="8">
    <source>
        <dbReference type="HAMAP-Rule" id="MF_00105"/>
    </source>
</evidence>
<reference evidence="13" key="1">
    <citation type="submission" date="2019-02" db="EMBL/GenBank/DDBJ databases">
        <title>Deep-cultivation of Planctomycetes and their phenomic and genomic characterization uncovers novel biology.</title>
        <authorList>
            <person name="Wiegand S."/>
            <person name="Jogler M."/>
            <person name="Boedeker C."/>
            <person name="Pinto D."/>
            <person name="Vollmers J."/>
            <person name="Rivas-Marin E."/>
            <person name="Kohn T."/>
            <person name="Peeters S.H."/>
            <person name="Heuer A."/>
            <person name="Rast P."/>
            <person name="Oberbeckmann S."/>
            <person name="Bunk B."/>
            <person name="Jeske O."/>
            <person name="Meyerdierks A."/>
            <person name="Storesund J.E."/>
            <person name="Kallscheuer N."/>
            <person name="Luecker S."/>
            <person name="Lage O.M."/>
            <person name="Pohl T."/>
            <person name="Merkel B.J."/>
            <person name="Hornburger P."/>
            <person name="Mueller R.-W."/>
            <person name="Bruemmer F."/>
            <person name="Labrenz M."/>
            <person name="Spormann A.M."/>
            <person name="Op den Camp H."/>
            <person name="Overmann J."/>
            <person name="Amann R."/>
            <person name="Jetten M.S.M."/>
            <person name="Mascher T."/>
            <person name="Medema M.H."/>
            <person name="Devos D.P."/>
            <person name="Kaster A.-K."/>
            <person name="Ovreas L."/>
            <person name="Rohde M."/>
            <person name="Galperin M.Y."/>
            <person name="Jogler C."/>
        </authorList>
    </citation>
    <scope>NUCLEOTIDE SEQUENCE [LARGE SCALE GENOMIC DNA]</scope>
    <source>
        <strain evidence="13">Pan97</strain>
    </source>
</reference>
<evidence type="ECO:0000313" key="13">
    <source>
        <dbReference type="Proteomes" id="UP000318626"/>
    </source>
</evidence>
<dbReference type="KEGG" id="bvo:Pan97_32550"/>
<dbReference type="Gene3D" id="1.10.287.180">
    <property type="entry name" value="Transcription elongation factor, GreA/GreB, N-terminal domain"/>
    <property type="match status" value="1"/>
</dbReference>
<name>A0A518CAH8_9BACT</name>
<evidence type="ECO:0000313" key="12">
    <source>
        <dbReference type="EMBL" id="QDU76210.1"/>
    </source>
</evidence>
<feature type="domain" description="Transcription elongation factor GreA/GreB C-terminal" evidence="10">
    <location>
        <begin position="86"/>
        <end position="160"/>
    </location>
</feature>
<dbReference type="InterPro" id="IPR022691">
    <property type="entry name" value="Tscrpt_elong_fac_GreA/B_N"/>
</dbReference>
<keyword evidence="12" id="KW-0251">Elongation factor</keyword>
<dbReference type="NCBIfam" id="TIGR01462">
    <property type="entry name" value="greA"/>
    <property type="match status" value="1"/>
</dbReference>
<dbReference type="GO" id="GO:0003746">
    <property type="term" value="F:translation elongation factor activity"/>
    <property type="evidence" value="ECO:0007669"/>
    <property type="project" value="UniProtKB-KW"/>
</dbReference>
<dbReference type="PIRSF" id="PIRSF006092">
    <property type="entry name" value="GreA_GreB"/>
    <property type="match status" value="1"/>
</dbReference>
<dbReference type="NCBIfam" id="NF001263">
    <property type="entry name" value="PRK00226.1-4"/>
    <property type="match status" value="1"/>
</dbReference>
<dbReference type="HAMAP" id="MF_00105">
    <property type="entry name" value="GreA_GreB"/>
    <property type="match status" value="1"/>
</dbReference>
<dbReference type="Pfam" id="PF01272">
    <property type="entry name" value="GreA_GreB"/>
    <property type="match status" value="1"/>
</dbReference>
<dbReference type="InterPro" id="IPR036953">
    <property type="entry name" value="GreA/GreB_C_sf"/>
</dbReference>
<evidence type="ECO:0000256" key="3">
    <source>
        <dbReference type="ARBA" id="ARBA00023015"/>
    </source>
</evidence>
<keyword evidence="12" id="KW-0648">Protein biosynthesis</keyword>
<dbReference type="InterPro" id="IPR028624">
    <property type="entry name" value="Tscrpt_elong_fac_GreA/B"/>
</dbReference>
<keyword evidence="13" id="KW-1185">Reference proteome</keyword>
<dbReference type="InterPro" id="IPR036805">
    <property type="entry name" value="Tscrpt_elong_fac_GreA/B_N_sf"/>
</dbReference>
<dbReference type="AlphaFoldDB" id="A0A518CAH8"/>
<dbReference type="InterPro" id="IPR018151">
    <property type="entry name" value="TF_GreA/GreB_CS"/>
</dbReference>
<evidence type="ECO:0000256" key="2">
    <source>
        <dbReference type="ARBA" id="ARBA00013729"/>
    </source>
</evidence>
<dbReference type="Proteomes" id="UP000318626">
    <property type="component" value="Chromosome"/>
</dbReference>
<organism evidence="12 13">
    <name type="scientific">Bremerella volcania</name>
    <dbReference type="NCBI Taxonomy" id="2527984"/>
    <lineage>
        <taxon>Bacteria</taxon>
        <taxon>Pseudomonadati</taxon>
        <taxon>Planctomycetota</taxon>
        <taxon>Planctomycetia</taxon>
        <taxon>Pirellulales</taxon>
        <taxon>Pirellulaceae</taxon>
        <taxon>Bremerella</taxon>
    </lineage>
</organism>
<evidence type="ECO:0000256" key="6">
    <source>
        <dbReference type="ARBA" id="ARBA00024916"/>
    </source>
</evidence>
<comment type="similarity">
    <text evidence="1 8 9">Belongs to the GreA/GreB family.</text>
</comment>
<proteinExistence type="inferred from homology"/>
<evidence type="ECO:0000256" key="9">
    <source>
        <dbReference type="RuleBase" id="RU000556"/>
    </source>
</evidence>
<dbReference type="FunFam" id="1.10.287.180:FF:000001">
    <property type="entry name" value="Transcription elongation factor GreA"/>
    <property type="match status" value="1"/>
</dbReference>
<comment type="function">
    <text evidence="6 8 9">Necessary for efficient RNA polymerase transcription elongation past template-encoded arresting sites. The arresting sites in DNA have the property of trapping a certain fraction of elongating RNA polymerases that pass through, resulting in locked ternary complexes. Cleavage of the nascent transcript by cleavage factors such as GreA or GreB allows the resumption of elongation from the new 3'terminus. GreA releases sequences of 2 to 3 nucleotides.</text>
</comment>
<dbReference type="PANTHER" id="PTHR30437">
    <property type="entry name" value="TRANSCRIPTION ELONGATION FACTOR GREA"/>
    <property type="match status" value="1"/>
</dbReference>
<evidence type="ECO:0000256" key="5">
    <source>
        <dbReference type="ARBA" id="ARBA00023163"/>
    </source>
</evidence>
<keyword evidence="3 8" id="KW-0805">Transcription regulation</keyword>
<gene>
    <name evidence="8 12" type="primary">greA</name>
    <name evidence="12" type="ORF">Pan97_32550</name>
</gene>
<dbReference type="NCBIfam" id="NF001261">
    <property type="entry name" value="PRK00226.1-2"/>
    <property type="match status" value="1"/>
</dbReference>
<evidence type="ECO:0000256" key="7">
    <source>
        <dbReference type="ARBA" id="ARBA00030776"/>
    </source>
</evidence>
<dbReference type="GO" id="GO:0003677">
    <property type="term" value="F:DNA binding"/>
    <property type="evidence" value="ECO:0007669"/>
    <property type="project" value="UniProtKB-UniRule"/>
</dbReference>
<dbReference type="SUPFAM" id="SSF54534">
    <property type="entry name" value="FKBP-like"/>
    <property type="match status" value="1"/>
</dbReference>
<dbReference type="PANTHER" id="PTHR30437:SF4">
    <property type="entry name" value="TRANSCRIPTION ELONGATION FACTOR GREA"/>
    <property type="match status" value="1"/>
</dbReference>
<dbReference type="GO" id="GO:0032784">
    <property type="term" value="P:regulation of DNA-templated transcription elongation"/>
    <property type="evidence" value="ECO:0007669"/>
    <property type="project" value="UniProtKB-UniRule"/>
</dbReference>
<evidence type="ECO:0000259" key="11">
    <source>
        <dbReference type="Pfam" id="PF03449"/>
    </source>
</evidence>
<evidence type="ECO:0000259" key="10">
    <source>
        <dbReference type="Pfam" id="PF01272"/>
    </source>
</evidence>
<accession>A0A518CAH8</accession>
<feature type="domain" description="Transcription elongation factor GreA/GreB N-terminal" evidence="11">
    <location>
        <begin position="9"/>
        <end position="76"/>
    </location>
</feature>
<dbReference type="GO" id="GO:0070063">
    <property type="term" value="F:RNA polymerase binding"/>
    <property type="evidence" value="ECO:0007669"/>
    <property type="project" value="InterPro"/>
</dbReference>